<name>A0ABV9DY00_9ACTN</name>
<accession>A0ABV9DY00</accession>
<organism evidence="1 2">
    <name type="scientific">Nocardiopsis mangrovi</name>
    <dbReference type="NCBI Taxonomy" id="1179818"/>
    <lineage>
        <taxon>Bacteria</taxon>
        <taxon>Bacillati</taxon>
        <taxon>Actinomycetota</taxon>
        <taxon>Actinomycetes</taxon>
        <taxon>Streptosporangiales</taxon>
        <taxon>Nocardiopsidaceae</taxon>
        <taxon>Nocardiopsis</taxon>
    </lineage>
</organism>
<dbReference type="InterPro" id="IPR046492">
    <property type="entry name" value="DUF6585"/>
</dbReference>
<keyword evidence="2" id="KW-1185">Reference proteome</keyword>
<dbReference type="Pfam" id="PF20226">
    <property type="entry name" value="DUF6585"/>
    <property type="match status" value="1"/>
</dbReference>
<sequence>MADTASPYDSVEQAAQDLEMGEIRSTFRPVRPSPWTPVAVAIPALLCGGFILYLLTASGMIASLFGAFIIVTVLTNTADEANYGDLVRAPLFDRIDAWGPMLEEGVTRVHLPRVRAEISARRPVAFGPVTVTSHAVTIDRTEIPWGEISGVTVENGYLCVKRTGKLFTTSQQVSYIPNFLVLAALIREYTGASPT</sequence>
<dbReference type="RefSeq" id="WP_378574624.1">
    <property type="nucleotide sequence ID" value="NZ_JBHSFQ010000012.1"/>
</dbReference>
<proteinExistence type="predicted"/>
<dbReference type="EMBL" id="JBHSFQ010000012">
    <property type="protein sequence ID" value="MFC4562971.1"/>
    <property type="molecule type" value="Genomic_DNA"/>
</dbReference>
<comment type="caution">
    <text evidence="1">The sequence shown here is derived from an EMBL/GenBank/DDBJ whole genome shotgun (WGS) entry which is preliminary data.</text>
</comment>
<dbReference type="Proteomes" id="UP001595923">
    <property type="component" value="Unassembled WGS sequence"/>
</dbReference>
<evidence type="ECO:0000313" key="2">
    <source>
        <dbReference type="Proteomes" id="UP001595923"/>
    </source>
</evidence>
<evidence type="ECO:0000313" key="1">
    <source>
        <dbReference type="EMBL" id="MFC4562971.1"/>
    </source>
</evidence>
<protein>
    <submittedName>
        <fullName evidence="1">DUF6585 family protein</fullName>
    </submittedName>
</protein>
<gene>
    <name evidence="1" type="ORF">ACFO4E_13995</name>
</gene>
<reference evidence="2" key="1">
    <citation type="journal article" date="2019" name="Int. J. Syst. Evol. Microbiol.">
        <title>The Global Catalogue of Microorganisms (GCM) 10K type strain sequencing project: providing services to taxonomists for standard genome sequencing and annotation.</title>
        <authorList>
            <consortium name="The Broad Institute Genomics Platform"/>
            <consortium name="The Broad Institute Genome Sequencing Center for Infectious Disease"/>
            <person name="Wu L."/>
            <person name="Ma J."/>
        </authorList>
    </citation>
    <scope>NUCLEOTIDE SEQUENCE [LARGE SCALE GENOMIC DNA]</scope>
    <source>
        <strain evidence="2">XZYJ18</strain>
    </source>
</reference>